<gene>
    <name evidence="1" type="ORF">PIB30_033192</name>
</gene>
<accession>A0ABU6RCZ9</accession>
<sequence>MQLSNSGLMRCTDVKSWLRKDICTDEFAFCSTLWWVWRDRNNSIFNPDDVWSTLQAASSLTSLLVDWIPPYGHIMTINCDASLFNDYPYAGFGCVIRDSNRVWIK</sequence>
<evidence type="ECO:0008006" key="3">
    <source>
        <dbReference type="Google" id="ProtNLM"/>
    </source>
</evidence>
<comment type="caution">
    <text evidence="1">The sequence shown here is derived from an EMBL/GenBank/DDBJ whole genome shotgun (WGS) entry which is preliminary data.</text>
</comment>
<organism evidence="1 2">
    <name type="scientific">Stylosanthes scabra</name>
    <dbReference type="NCBI Taxonomy" id="79078"/>
    <lineage>
        <taxon>Eukaryota</taxon>
        <taxon>Viridiplantae</taxon>
        <taxon>Streptophyta</taxon>
        <taxon>Embryophyta</taxon>
        <taxon>Tracheophyta</taxon>
        <taxon>Spermatophyta</taxon>
        <taxon>Magnoliopsida</taxon>
        <taxon>eudicotyledons</taxon>
        <taxon>Gunneridae</taxon>
        <taxon>Pentapetalae</taxon>
        <taxon>rosids</taxon>
        <taxon>fabids</taxon>
        <taxon>Fabales</taxon>
        <taxon>Fabaceae</taxon>
        <taxon>Papilionoideae</taxon>
        <taxon>50 kb inversion clade</taxon>
        <taxon>dalbergioids sensu lato</taxon>
        <taxon>Dalbergieae</taxon>
        <taxon>Pterocarpus clade</taxon>
        <taxon>Stylosanthes</taxon>
    </lineage>
</organism>
<evidence type="ECO:0000313" key="2">
    <source>
        <dbReference type="Proteomes" id="UP001341840"/>
    </source>
</evidence>
<reference evidence="1 2" key="1">
    <citation type="journal article" date="2023" name="Plants (Basel)">
        <title>Bridging the Gap: Combining Genomics and Transcriptomics Approaches to Understand Stylosanthes scabra, an Orphan Legume from the Brazilian Caatinga.</title>
        <authorList>
            <person name="Ferreira-Neto J.R.C."/>
            <person name="da Silva M.D."/>
            <person name="Binneck E."/>
            <person name="de Melo N.F."/>
            <person name="da Silva R.H."/>
            <person name="de Melo A.L.T.M."/>
            <person name="Pandolfi V."/>
            <person name="Bustamante F.O."/>
            <person name="Brasileiro-Vidal A.C."/>
            <person name="Benko-Iseppon A.M."/>
        </authorList>
    </citation>
    <scope>NUCLEOTIDE SEQUENCE [LARGE SCALE GENOMIC DNA]</scope>
    <source>
        <tissue evidence="1">Leaves</tissue>
    </source>
</reference>
<feature type="non-terminal residue" evidence="1">
    <location>
        <position position="105"/>
    </location>
</feature>
<evidence type="ECO:0000313" key="1">
    <source>
        <dbReference type="EMBL" id="MED6121756.1"/>
    </source>
</evidence>
<dbReference type="EMBL" id="JASCZI010030357">
    <property type="protein sequence ID" value="MED6121756.1"/>
    <property type="molecule type" value="Genomic_DNA"/>
</dbReference>
<name>A0ABU6RCZ9_9FABA</name>
<keyword evidence="2" id="KW-1185">Reference proteome</keyword>
<proteinExistence type="predicted"/>
<dbReference type="Proteomes" id="UP001341840">
    <property type="component" value="Unassembled WGS sequence"/>
</dbReference>
<protein>
    <recommendedName>
        <fullName evidence="3">RNase H type-1 domain-containing protein</fullName>
    </recommendedName>
</protein>